<dbReference type="EMBL" id="MU003817">
    <property type="protein sequence ID" value="KAF2718990.1"/>
    <property type="molecule type" value="Genomic_DNA"/>
</dbReference>
<evidence type="ECO:0000313" key="3">
    <source>
        <dbReference type="Proteomes" id="UP000799441"/>
    </source>
</evidence>
<dbReference type="Gene3D" id="3.90.79.10">
    <property type="entry name" value="Nucleoside Triphosphate Pyrophosphohydrolase"/>
    <property type="match status" value="1"/>
</dbReference>
<dbReference type="PROSITE" id="PS51462">
    <property type="entry name" value="NUDIX"/>
    <property type="match status" value="1"/>
</dbReference>
<dbReference type="SUPFAM" id="SSF55811">
    <property type="entry name" value="Nudix"/>
    <property type="match status" value="1"/>
</dbReference>
<reference evidence="2" key="1">
    <citation type="journal article" date="2020" name="Stud. Mycol.">
        <title>101 Dothideomycetes genomes: a test case for predicting lifestyles and emergence of pathogens.</title>
        <authorList>
            <person name="Haridas S."/>
            <person name="Albert R."/>
            <person name="Binder M."/>
            <person name="Bloem J."/>
            <person name="Labutti K."/>
            <person name="Salamov A."/>
            <person name="Andreopoulos B."/>
            <person name="Baker S."/>
            <person name="Barry K."/>
            <person name="Bills G."/>
            <person name="Bluhm B."/>
            <person name="Cannon C."/>
            <person name="Castanera R."/>
            <person name="Culley D."/>
            <person name="Daum C."/>
            <person name="Ezra D."/>
            <person name="Gonzalez J."/>
            <person name="Henrissat B."/>
            <person name="Kuo A."/>
            <person name="Liang C."/>
            <person name="Lipzen A."/>
            <person name="Lutzoni F."/>
            <person name="Magnuson J."/>
            <person name="Mondo S."/>
            <person name="Nolan M."/>
            <person name="Ohm R."/>
            <person name="Pangilinan J."/>
            <person name="Park H.-J."/>
            <person name="Ramirez L."/>
            <person name="Alfaro M."/>
            <person name="Sun H."/>
            <person name="Tritt A."/>
            <person name="Yoshinaga Y."/>
            <person name="Zwiers L.-H."/>
            <person name="Turgeon B."/>
            <person name="Goodwin S."/>
            <person name="Spatafora J."/>
            <person name="Crous P."/>
            <person name="Grigoriev I."/>
        </authorList>
    </citation>
    <scope>NUCLEOTIDE SEQUENCE</scope>
    <source>
        <strain evidence="2">CBS 116435</strain>
    </source>
</reference>
<accession>A0A9P4Q3T5</accession>
<protein>
    <recommendedName>
        <fullName evidence="1">Nudix hydrolase domain-containing protein</fullName>
    </recommendedName>
</protein>
<dbReference type="PANTHER" id="PTHR43736:SF1">
    <property type="entry name" value="DIHYDRONEOPTERIN TRIPHOSPHATE DIPHOSPHATASE"/>
    <property type="match status" value="1"/>
</dbReference>
<keyword evidence="3" id="KW-1185">Reference proteome</keyword>
<gene>
    <name evidence="2" type="ORF">K431DRAFT_287162</name>
</gene>
<dbReference type="InterPro" id="IPR015797">
    <property type="entry name" value="NUDIX_hydrolase-like_dom_sf"/>
</dbReference>
<sequence length="218" mass="24656">MQLCLPTSAYAENVELTSFLQSPSTIDTQCQYIRGIVVGAMVLRQQHHDSYGMSTQTLILRRIATDTYPLDWELPGGGADFDADRTLADVAARELWEETGLRAKRMVCPIRPDGPGEQQEQEQEMMNINGDKSHHSTVSIFSDEEGDDWGIANFIVEVEDLSRPVLIDPREHVEWAWVTEQEVRDSALSGVGAKREKELKFVSEVMRRTILEGFRIMA</sequence>
<dbReference type="Pfam" id="PF00293">
    <property type="entry name" value="NUDIX"/>
    <property type="match status" value="1"/>
</dbReference>
<dbReference type="CDD" id="cd02883">
    <property type="entry name" value="NUDIX_Hydrolase"/>
    <property type="match status" value="1"/>
</dbReference>
<feature type="domain" description="Nudix hydrolase" evidence="1">
    <location>
        <begin position="33"/>
        <end position="200"/>
    </location>
</feature>
<dbReference type="OrthoDB" id="276276at2759"/>
<dbReference type="InterPro" id="IPR000086">
    <property type="entry name" value="NUDIX_hydrolase_dom"/>
</dbReference>
<comment type="caution">
    <text evidence="2">The sequence shown here is derived from an EMBL/GenBank/DDBJ whole genome shotgun (WGS) entry which is preliminary data.</text>
</comment>
<organism evidence="2 3">
    <name type="scientific">Polychaeton citri CBS 116435</name>
    <dbReference type="NCBI Taxonomy" id="1314669"/>
    <lineage>
        <taxon>Eukaryota</taxon>
        <taxon>Fungi</taxon>
        <taxon>Dikarya</taxon>
        <taxon>Ascomycota</taxon>
        <taxon>Pezizomycotina</taxon>
        <taxon>Dothideomycetes</taxon>
        <taxon>Dothideomycetidae</taxon>
        <taxon>Capnodiales</taxon>
        <taxon>Capnodiaceae</taxon>
        <taxon>Polychaeton</taxon>
    </lineage>
</organism>
<proteinExistence type="predicted"/>
<name>A0A9P4Q3T5_9PEZI</name>
<dbReference type="AlphaFoldDB" id="A0A9P4Q3T5"/>
<evidence type="ECO:0000313" key="2">
    <source>
        <dbReference type="EMBL" id="KAF2718990.1"/>
    </source>
</evidence>
<dbReference type="Proteomes" id="UP000799441">
    <property type="component" value="Unassembled WGS sequence"/>
</dbReference>
<evidence type="ECO:0000259" key="1">
    <source>
        <dbReference type="PROSITE" id="PS51462"/>
    </source>
</evidence>
<dbReference type="PANTHER" id="PTHR43736">
    <property type="entry name" value="ADP-RIBOSE PYROPHOSPHATASE"/>
    <property type="match status" value="1"/>
</dbReference>